<proteinExistence type="predicted"/>
<evidence type="ECO:0000256" key="1">
    <source>
        <dbReference type="SAM" id="Phobius"/>
    </source>
</evidence>
<name>A0ABX8VFK2_9FLAO</name>
<keyword evidence="1" id="KW-1133">Transmembrane helix</keyword>
<evidence type="ECO:0000313" key="4">
    <source>
        <dbReference type="Proteomes" id="UP000825381"/>
    </source>
</evidence>
<feature type="transmembrane region" description="Helical" evidence="1">
    <location>
        <begin position="101"/>
        <end position="118"/>
    </location>
</feature>
<dbReference type="PANTHER" id="PTHR28008:SF1">
    <property type="entry name" value="DOMAIN PROTEIN, PUTATIVE (AFU_ORTHOLOGUE AFUA_3G10980)-RELATED"/>
    <property type="match status" value="1"/>
</dbReference>
<keyword evidence="4" id="KW-1185">Reference proteome</keyword>
<evidence type="ECO:0000313" key="3">
    <source>
        <dbReference type="EMBL" id="QYJ69386.1"/>
    </source>
</evidence>
<keyword evidence="1" id="KW-0472">Membrane</keyword>
<feature type="transmembrane region" description="Helical" evidence="1">
    <location>
        <begin position="7"/>
        <end position="29"/>
    </location>
</feature>
<feature type="transmembrane region" description="Helical" evidence="1">
    <location>
        <begin position="41"/>
        <end position="58"/>
    </location>
</feature>
<protein>
    <submittedName>
        <fullName evidence="3">VanZ family protein</fullName>
    </submittedName>
</protein>
<reference evidence="3 4" key="1">
    <citation type="submission" date="2021-07" db="EMBL/GenBank/DDBJ databases">
        <title>Flavobacterium WSW3-B6 sp.nov, isolated from seaweed.</title>
        <authorList>
            <person name="Muhammad N."/>
            <person name="Ho H."/>
            <person name="Lee Y.-J."/>
            <person name="Nguyen T."/>
            <person name="Ho J."/>
            <person name="Kim S.-G."/>
        </authorList>
    </citation>
    <scope>NUCLEOTIDE SEQUENCE [LARGE SCALE GENOMIC DNA]</scope>
    <source>
        <strain evidence="3 4">WSW3-B6</strain>
    </source>
</reference>
<feature type="transmembrane region" description="Helical" evidence="1">
    <location>
        <begin position="70"/>
        <end position="89"/>
    </location>
</feature>
<organism evidence="3 4">
    <name type="scientific">Flavobacterium litorale</name>
    <dbReference type="NCBI Taxonomy" id="2856519"/>
    <lineage>
        <taxon>Bacteria</taxon>
        <taxon>Pseudomonadati</taxon>
        <taxon>Bacteroidota</taxon>
        <taxon>Flavobacteriia</taxon>
        <taxon>Flavobacteriales</taxon>
        <taxon>Flavobacteriaceae</taxon>
        <taxon>Flavobacterium</taxon>
    </lineage>
</organism>
<gene>
    <name evidence="3" type="ORF">K1I41_05720</name>
</gene>
<dbReference type="EMBL" id="CP080429">
    <property type="protein sequence ID" value="QYJ69386.1"/>
    <property type="molecule type" value="Genomic_DNA"/>
</dbReference>
<dbReference type="InterPro" id="IPR006976">
    <property type="entry name" value="VanZ-like"/>
</dbReference>
<dbReference type="RefSeq" id="WP_220641721.1">
    <property type="nucleotide sequence ID" value="NZ_CP080429.1"/>
</dbReference>
<dbReference type="Proteomes" id="UP000825381">
    <property type="component" value="Chromosome"/>
</dbReference>
<dbReference type="Pfam" id="PF04892">
    <property type="entry name" value="VanZ"/>
    <property type="match status" value="1"/>
</dbReference>
<dbReference type="NCBIfam" id="NF037970">
    <property type="entry name" value="vanZ_1"/>
    <property type="match status" value="1"/>
</dbReference>
<evidence type="ECO:0000259" key="2">
    <source>
        <dbReference type="Pfam" id="PF04892"/>
    </source>
</evidence>
<keyword evidence="1" id="KW-0812">Transmembrane</keyword>
<accession>A0ABX8VFK2</accession>
<dbReference type="PANTHER" id="PTHR28008">
    <property type="entry name" value="DOMAIN PROTEIN, PUTATIVE (AFU_ORTHOLOGUE AFUA_3G10980)-RELATED"/>
    <property type="match status" value="1"/>
</dbReference>
<feature type="domain" description="VanZ-like" evidence="2">
    <location>
        <begin position="33"/>
        <end position="118"/>
    </location>
</feature>
<sequence length="122" mass="14170">MRNIYFWAAIAWTVFVTVLCLVSMESLGAVNSFNFPNKDKFGHLTFYFVFTILWYVYFRCRKIKIKRAQILALLFAFAYGTIVEILQGLFTEARQADVMDVVFNTLGSILAIGFLLFIRKNK</sequence>